<proteinExistence type="predicted"/>
<dbReference type="EMBL" id="CM056820">
    <property type="protein sequence ID" value="KAJ8616184.1"/>
    <property type="molecule type" value="Genomic_DNA"/>
</dbReference>
<gene>
    <name evidence="1" type="ORF">MRB53_035556</name>
</gene>
<accession>A0ACC2K5D1</accession>
<name>A0ACC2K5D1_PERAE</name>
<comment type="caution">
    <text evidence="1">The sequence shown here is derived from an EMBL/GenBank/DDBJ whole genome shotgun (WGS) entry which is preliminary data.</text>
</comment>
<organism evidence="1 2">
    <name type="scientific">Persea americana</name>
    <name type="common">Avocado</name>
    <dbReference type="NCBI Taxonomy" id="3435"/>
    <lineage>
        <taxon>Eukaryota</taxon>
        <taxon>Viridiplantae</taxon>
        <taxon>Streptophyta</taxon>
        <taxon>Embryophyta</taxon>
        <taxon>Tracheophyta</taxon>
        <taxon>Spermatophyta</taxon>
        <taxon>Magnoliopsida</taxon>
        <taxon>Magnoliidae</taxon>
        <taxon>Laurales</taxon>
        <taxon>Lauraceae</taxon>
        <taxon>Persea</taxon>
    </lineage>
</organism>
<protein>
    <submittedName>
        <fullName evidence="1">Uncharacterized protein</fullName>
    </submittedName>
</protein>
<reference evidence="1 2" key="1">
    <citation type="journal article" date="2022" name="Hortic Res">
        <title>A haplotype resolved chromosomal level avocado genome allows analysis of novel avocado genes.</title>
        <authorList>
            <person name="Nath O."/>
            <person name="Fletcher S.J."/>
            <person name="Hayward A."/>
            <person name="Shaw L.M."/>
            <person name="Masouleh A.K."/>
            <person name="Furtado A."/>
            <person name="Henry R.J."/>
            <person name="Mitter N."/>
        </authorList>
    </citation>
    <scope>NUCLEOTIDE SEQUENCE [LARGE SCALE GENOMIC DNA]</scope>
    <source>
        <strain evidence="2">cv. Hass</strain>
    </source>
</reference>
<keyword evidence="2" id="KW-1185">Reference proteome</keyword>
<dbReference type="Proteomes" id="UP001234297">
    <property type="component" value="Chromosome 12"/>
</dbReference>
<sequence>MNVGFLTTHITDNPGSDDKKGSRGGESAFDGFTEPVTGAAPGSQFPIVTCAPNVLHDADAPAVVPTRIDQHHDEIGSTLMASSGSPCPMLVESQPAAIRSYSEPNMGSPIGHTTDIEPISGSMVGQPIDDVGPSSGLLDGSPATEDGTIPRLQSTDLISTQLHQHSMVARSKGGISKPNPKGSETLSPYSLQSFENSLNLKPHSERYGTTAPLLRGPNL</sequence>
<evidence type="ECO:0000313" key="1">
    <source>
        <dbReference type="EMBL" id="KAJ8616184.1"/>
    </source>
</evidence>
<evidence type="ECO:0000313" key="2">
    <source>
        <dbReference type="Proteomes" id="UP001234297"/>
    </source>
</evidence>